<dbReference type="Proteomes" id="UP000719412">
    <property type="component" value="Unassembled WGS sequence"/>
</dbReference>
<evidence type="ECO:0000313" key="2">
    <source>
        <dbReference type="Proteomes" id="UP000719412"/>
    </source>
</evidence>
<gene>
    <name evidence="1" type="ORF">GEV33_000982</name>
</gene>
<dbReference type="EMBL" id="JABDTM020006082">
    <property type="protein sequence ID" value="KAH0821809.1"/>
    <property type="molecule type" value="Genomic_DNA"/>
</dbReference>
<proteinExistence type="predicted"/>
<reference evidence="1" key="2">
    <citation type="submission" date="2021-08" db="EMBL/GenBank/DDBJ databases">
        <authorList>
            <person name="Eriksson T."/>
        </authorList>
    </citation>
    <scope>NUCLEOTIDE SEQUENCE</scope>
    <source>
        <strain evidence="1">Stoneville</strain>
        <tissue evidence="1">Whole head</tissue>
    </source>
</reference>
<sequence length="117" mass="13466">MEVVPDATAAGRRWRIGVSLHAYIFIEIERQRRWSGSGNRVVCSRGSRRKMSTFRGVSASETRTLQQVAYAFSMMKVQQHLDSRRCHCFGSRFEIVQRASTDNIKLIVNSDSERVAW</sequence>
<protein>
    <submittedName>
        <fullName evidence="1">Uncharacterized protein</fullName>
    </submittedName>
</protein>
<keyword evidence="2" id="KW-1185">Reference proteome</keyword>
<reference evidence="1" key="1">
    <citation type="journal article" date="2020" name="J Insects Food Feed">
        <title>The yellow mealworm (Tenebrio molitor) genome: a resource for the emerging insects as food and feed industry.</title>
        <authorList>
            <person name="Eriksson T."/>
            <person name="Andere A."/>
            <person name="Kelstrup H."/>
            <person name="Emery V."/>
            <person name="Picard C."/>
        </authorList>
    </citation>
    <scope>NUCLEOTIDE SEQUENCE</scope>
    <source>
        <strain evidence="1">Stoneville</strain>
        <tissue evidence="1">Whole head</tissue>
    </source>
</reference>
<comment type="caution">
    <text evidence="1">The sequence shown here is derived from an EMBL/GenBank/DDBJ whole genome shotgun (WGS) entry which is preliminary data.</text>
</comment>
<evidence type="ECO:0000313" key="1">
    <source>
        <dbReference type="EMBL" id="KAH0821809.1"/>
    </source>
</evidence>
<dbReference type="AlphaFoldDB" id="A0A8J6HW64"/>
<accession>A0A8J6HW64</accession>
<organism evidence="1 2">
    <name type="scientific">Tenebrio molitor</name>
    <name type="common">Yellow mealworm beetle</name>
    <dbReference type="NCBI Taxonomy" id="7067"/>
    <lineage>
        <taxon>Eukaryota</taxon>
        <taxon>Metazoa</taxon>
        <taxon>Ecdysozoa</taxon>
        <taxon>Arthropoda</taxon>
        <taxon>Hexapoda</taxon>
        <taxon>Insecta</taxon>
        <taxon>Pterygota</taxon>
        <taxon>Neoptera</taxon>
        <taxon>Endopterygota</taxon>
        <taxon>Coleoptera</taxon>
        <taxon>Polyphaga</taxon>
        <taxon>Cucujiformia</taxon>
        <taxon>Tenebrionidae</taxon>
        <taxon>Tenebrio</taxon>
    </lineage>
</organism>
<name>A0A8J6HW64_TENMO</name>